<evidence type="ECO:0000313" key="4">
    <source>
        <dbReference type="Proteomes" id="UP001205998"/>
    </source>
</evidence>
<feature type="domain" description="C-type lectin" evidence="2">
    <location>
        <begin position="439"/>
        <end position="558"/>
    </location>
</feature>
<dbReference type="AlphaFoldDB" id="A0AAD5FHZ4"/>
<dbReference type="SMART" id="SM00034">
    <property type="entry name" value="CLECT"/>
    <property type="match status" value="7"/>
</dbReference>
<keyword evidence="1" id="KW-1015">Disulfide bond</keyword>
<dbReference type="Gene3D" id="3.10.100.10">
    <property type="entry name" value="Mannose-Binding Protein A, subunit A"/>
    <property type="match status" value="8"/>
</dbReference>
<feature type="domain" description="C-type lectin" evidence="2">
    <location>
        <begin position="97"/>
        <end position="209"/>
    </location>
</feature>
<sequence length="887" mass="104824">WNQAQCICRRYYRDLATVTTTEEHQRLVNTGNRYDSSWIGLHRIDTINNTWMWSDGQPAYFVNWAHGWPWIGPLDCSVLYNGVWYNDPCGSTHNYFYCYRYLILVNELKTWEEALQYCTTKYTDLATVTTTEENQRLVYIGNNDYSAWIGLYRSDANSLTWKWSDEEPIYFLNWEYGWPLTDSVTPVKNCAVLYNGVWYNDPCDLKSKYFYCYRYLILVNKLMTWKEALQYCTKEYTGLASLPIATQIWQIIPELALTQTESVWVALHYIDGKWFWLSESPLGVDSGTGNHPDPLVSMPSCPALPYRCGAINTKTNVFENRDCNEKLNVLCWKEYIFNDKNVTWKEAQLHCRTYYRDLATVNTTEEHKKLISIGIKDFSGWIGLNRLDGNNLTWKWSDGEPVSFLSWERGWPIKSTNPVRNCAVMCNGVWYNDPCEVIHKYSCYRYLILVNELMTWEEALQSYCNQNYRDLASITTAEEQQRIFMAFGNNNDPIWIGLHWNYDHSKWQWTDGQLVSFSQWFSGYPINGNSNNPSNCVFLTQQGWRNTNYWNLYPFYCYRYLILVNESKTWVEALQYCTTNYKGLASLASTTQMLQAKTEMVLTQTESVWTGLRFIDGKWFWVNGEPVENRDSLLPNPAPLYRCGALNNNTNVWENRNCNETLNFLCYKEYIYYPYGTQFWNARSYCTQNYRDLASITTAEEQQRILKVFDNNNDPIWIGLYWNYVHQNWQWTDGQLVSFSQWFSGYPINGYFNNFGYLTQQGWRNTYYWNLYPFYCYRYLILVNESKTWVEALQYCKTNYKGLASLPSTTQMLQAKTEMVLTQTESVWTGLRFMDGKWFWVNGEPVENQNSLLPNPAPLYRCGALNNNTNVWENRNCNEKLNFLCYN</sequence>
<feature type="domain" description="C-type lectin" evidence="2">
    <location>
        <begin position="553"/>
        <end position="667"/>
    </location>
</feature>
<keyword evidence="3" id="KW-0675">Receptor</keyword>
<feature type="domain" description="C-type lectin" evidence="2">
    <location>
        <begin position="1"/>
        <end position="95"/>
    </location>
</feature>
<feature type="non-terminal residue" evidence="3">
    <location>
        <position position="1"/>
    </location>
</feature>
<dbReference type="EMBL" id="MU551741">
    <property type="protein sequence ID" value="KAI5616319.1"/>
    <property type="molecule type" value="Genomic_DNA"/>
</dbReference>
<feature type="non-terminal residue" evidence="3">
    <location>
        <position position="887"/>
    </location>
</feature>
<keyword evidence="4" id="KW-1185">Reference proteome</keyword>
<dbReference type="PANTHER" id="PTHR45784">
    <property type="entry name" value="C-TYPE LECTIN DOMAIN FAMILY 20 MEMBER A-RELATED"/>
    <property type="match status" value="1"/>
</dbReference>
<accession>A0AAD5FHZ4</accession>
<feature type="domain" description="C-type lectin" evidence="2">
    <location>
        <begin position="772"/>
        <end position="886"/>
    </location>
</feature>
<reference evidence="3" key="1">
    <citation type="submission" date="2018-07" db="EMBL/GenBank/DDBJ databases">
        <title>Comparative genomics of catfishes provides insights into carnivory and benthic adaptation.</title>
        <authorList>
            <person name="Zhang Y."/>
            <person name="Wang D."/>
            <person name="Peng Z."/>
            <person name="Zheng S."/>
            <person name="Shao F."/>
            <person name="Tao W."/>
        </authorList>
    </citation>
    <scope>NUCLEOTIDE SEQUENCE</scope>
    <source>
        <strain evidence="3">Chongqing</strain>
    </source>
</reference>
<dbReference type="InterPro" id="IPR016187">
    <property type="entry name" value="CTDL_fold"/>
</dbReference>
<evidence type="ECO:0000259" key="2">
    <source>
        <dbReference type="PROSITE" id="PS50041"/>
    </source>
</evidence>
<evidence type="ECO:0000256" key="1">
    <source>
        <dbReference type="ARBA" id="ARBA00023157"/>
    </source>
</evidence>
<dbReference type="PROSITE" id="PS00615">
    <property type="entry name" value="C_TYPE_LECTIN_1"/>
    <property type="match status" value="3"/>
</dbReference>
<dbReference type="CDD" id="cd00037">
    <property type="entry name" value="CLECT"/>
    <property type="match status" value="3"/>
</dbReference>
<organism evidence="3 4">
    <name type="scientific">Silurus asotus</name>
    <name type="common">Amur catfish</name>
    <name type="synonym">Parasilurus asotus</name>
    <dbReference type="NCBI Taxonomy" id="30991"/>
    <lineage>
        <taxon>Eukaryota</taxon>
        <taxon>Metazoa</taxon>
        <taxon>Chordata</taxon>
        <taxon>Craniata</taxon>
        <taxon>Vertebrata</taxon>
        <taxon>Euteleostomi</taxon>
        <taxon>Actinopterygii</taxon>
        <taxon>Neopterygii</taxon>
        <taxon>Teleostei</taxon>
        <taxon>Ostariophysi</taxon>
        <taxon>Siluriformes</taxon>
        <taxon>Siluridae</taxon>
        <taxon>Silurus</taxon>
    </lineage>
</organism>
<dbReference type="PROSITE" id="PS50041">
    <property type="entry name" value="C_TYPE_LECTIN_2"/>
    <property type="match status" value="8"/>
</dbReference>
<dbReference type="PANTHER" id="PTHR45784:SF5">
    <property type="entry name" value="C-TYPE LECTIN DOMAIN FAMILY 20 MEMBER A-RELATED"/>
    <property type="match status" value="1"/>
</dbReference>
<dbReference type="InterPro" id="IPR018378">
    <property type="entry name" value="C-type_lectin_CS"/>
</dbReference>
<dbReference type="Pfam" id="PF00059">
    <property type="entry name" value="Lectin_C"/>
    <property type="match status" value="8"/>
</dbReference>
<protein>
    <submittedName>
        <fullName evidence="3">Macrophage mannose receptor 1 isoform X2</fullName>
    </submittedName>
</protein>
<dbReference type="Proteomes" id="UP001205998">
    <property type="component" value="Unassembled WGS sequence"/>
</dbReference>
<dbReference type="SUPFAM" id="SSF56436">
    <property type="entry name" value="C-type lectin-like"/>
    <property type="match status" value="8"/>
</dbReference>
<feature type="domain" description="C-type lectin" evidence="2">
    <location>
        <begin position="211"/>
        <end position="332"/>
    </location>
</feature>
<evidence type="ECO:0000313" key="3">
    <source>
        <dbReference type="EMBL" id="KAI5616319.1"/>
    </source>
</evidence>
<comment type="caution">
    <text evidence="3">The sequence shown here is derived from an EMBL/GenBank/DDBJ whole genome shotgun (WGS) entry which is preliminary data.</text>
</comment>
<proteinExistence type="predicted"/>
<feature type="domain" description="C-type lectin" evidence="2">
    <location>
        <begin position="662"/>
        <end position="777"/>
    </location>
</feature>
<name>A0AAD5FHZ4_SILAS</name>
<feature type="domain" description="C-type lectin" evidence="2">
    <location>
        <begin position="335"/>
        <end position="444"/>
    </location>
</feature>
<gene>
    <name evidence="3" type="ORF">C0J50_24156</name>
</gene>
<dbReference type="InterPro" id="IPR001304">
    <property type="entry name" value="C-type_lectin-like"/>
</dbReference>
<dbReference type="InterPro" id="IPR016186">
    <property type="entry name" value="C-type_lectin-like/link_sf"/>
</dbReference>